<dbReference type="Proteomes" id="UP000244978">
    <property type="component" value="Unassembled WGS sequence"/>
</dbReference>
<dbReference type="InterPro" id="IPR041638">
    <property type="entry name" value="BaeRF_family11"/>
</dbReference>
<organism evidence="1 2">
    <name type="scientific">Homoserinimonas hongtaonis</name>
    <dbReference type="NCBI Taxonomy" id="2079791"/>
    <lineage>
        <taxon>Bacteria</taxon>
        <taxon>Bacillati</taxon>
        <taxon>Actinomycetota</taxon>
        <taxon>Actinomycetes</taxon>
        <taxon>Micrococcales</taxon>
        <taxon>Microbacteriaceae</taxon>
        <taxon>Homoserinimonas</taxon>
    </lineage>
</organism>
<dbReference type="RefSeq" id="WP_108998476.1">
    <property type="nucleotide sequence ID" value="NZ_QEEX01000002.1"/>
</dbReference>
<evidence type="ECO:0000313" key="1">
    <source>
        <dbReference type="EMBL" id="PWB96290.1"/>
    </source>
</evidence>
<sequence>MSVLPAYAGETYRGAMTATLTYQDIVELAGERSEASVSIILRTTPFAAERERLELEYKDALREADHQLEAAGVDVRQRRAVRAALDSVTSEEFWLNLSESMVLFANPDGAREFRVKNHLTNRTSVGDRFDVGPLLRSIAFSHAAYVVAVSEGGAQLAELSPDEGVHEVPLTLPDDIHTVLEYTSSDGQRDRGRALGSTGEKIELRKYCRIVQDAVIAAMAEHTEPLILAASSELQPAYREANTYENLLPEAIEENPAALSLADLETKARAVLDEHYAAILTSWRERFGTKANHGRASADLATVARAATDGAVEELLFDIDDTQEGTIDDTGALALAKEPSGRTNGIVDEIALRVLRSGGKVWAVRRADLPGESSVAAVMRYPLDEQAPPA</sequence>
<accession>A0A2U1SXD4</accession>
<keyword evidence="2" id="KW-1185">Reference proteome</keyword>
<comment type="caution">
    <text evidence="1">The sequence shown here is derived from an EMBL/GenBank/DDBJ whole genome shotgun (WGS) entry which is preliminary data.</text>
</comment>
<dbReference type="EMBL" id="QEEX01000002">
    <property type="protein sequence ID" value="PWB96290.1"/>
    <property type="molecule type" value="Genomic_DNA"/>
</dbReference>
<dbReference type="AlphaFoldDB" id="A0A2U1SXD4"/>
<gene>
    <name evidence="1" type="ORF">DF220_13140</name>
</gene>
<reference evidence="2" key="1">
    <citation type="submission" date="2018-04" db="EMBL/GenBank/DDBJ databases">
        <authorList>
            <person name="Liu S."/>
            <person name="Wang Z."/>
            <person name="Li J."/>
        </authorList>
    </citation>
    <scope>NUCLEOTIDE SEQUENCE [LARGE SCALE GENOMIC DNA]</scope>
    <source>
        <strain evidence="2">S1194</strain>
    </source>
</reference>
<name>A0A2U1SXD4_9MICO</name>
<dbReference type="Pfam" id="PF18855">
    <property type="entry name" value="baeRF_family11"/>
    <property type="match status" value="1"/>
</dbReference>
<evidence type="ECO:0000313" key="2">
    <source>
        <dbReference type="Proteomes" id="UP000244978"/>
    </source>
</evidence>
<proteinExistence type="predicted"/>
<protein>
    <submittedName>
        <fullName evidence="1">Uncharacterized protein</fullName>
    </submittedName>
</protein>